<sequence>MPSKVTTKRPTAKSSIKDAVKPSKGIATSPETTLTAKPIRTPTKIPSTPIPFFTIEYSLDKGQGLIAARNIPAGTCILSESALVVMPQKLIKHPHKASQFIYNALKKLPLHLQDAFRQLHRNNDIIPTETALYEIFLVNCADRQDGAEAAVYKTFSRINHSCDPNCEQAFEAKNNKQVVYTIRDIKKGEEIYISYRNVLEPSTLRLPNLKRHYDFVCKCPVCDMPEEKIQERDRKLIQLDKITSFYNSQQTRPIRSKLELLRRKYEFMVDLDIKTSVLAQPLFEAMNVCAEDMGVRGAIFGLLAHKIYVRCCGPESVDVKDIEETVLEPVRDMIIAVRWDGETILGMPKTEFMDWLWGKCELA</sequence>
<evidence type="ECO:0000259" key="2">
    <source>
        <dbReference type="PROSITE" id="PS50280"/>
    </source>
</evidence>
<dbReference type="InterPro" id="IPR046341">
    <property type="entry name" value="SET_dom_sf"/>
</dbReference>
<dbReference type="Pfam" id="PF00856">
    <property type="entry name" value="SET"/>
    <property type="match status" value="1"/>
</dbReference>
<gene>
    <name evidence="3" type="ORF">BJ508DRAFT_379850</name>
</gene>
<keyword evidence="4" id="KW-1185">Reference proteome</keyword>
<dbReference type="InterPro" id="IPR053185">
    <property type="entry name" value="SET_domain_protein"/>
</dbReference>
<organism evidence="3 4">
    <name type="scientific">Ascobolus immersus RN42</name>
    <dbReference type="NCBI Taxonomy" id="1160509"/>
    <lineage>
        <taxon>Eukaryota</taxon>
        <taxon>Fungi</taxon>
        <taxon>Dikarya</taxon>
        <taxon>Ascomycota</taxon>
        <taxon>Pezizomycotina</taxon>
        <taxon>Pezizomycetes</taxon>
        <taxon>Pezizales</taxon>
        <taxon>Ascobolaceae</taxon>
        <taxon>Ascobolus</taxon>
    </lineage>
</organism>
<dbReference type="EMBL" id="ML119757">
    <property type="protein sequence ID" value="RPA75773.1"/>
    <property type="molecule type" value="Genomic_DNA"/>
</dbReference>
<evidence type="ECO:0000313" key="4">
    <source>
        <dbReference type="Proteomes" id="UP000275078"/>
    </source>
</evidence>
<dbReference type="AlphaFoldDB" id="A0A3N4HPL6"/>
<evidence type="ECO:0000256" key="1">
    <source>
        <dbReference type="SAM" id="MobiDB-lite"/>
    </source>
</evidence>
<dbReference type="OrthoDB" id="265717at2759"/>
<dbReference type="STRING" id="1160509.A0A3N4HPL6"/>
<feature type="compositionally biased region" description="Basic residues" evidence="1">
    <location>
        <begin position="1"/>
        <end position="11"/>
    </location>
</feature>
<dbReference type="PANTHER" id="PTHR47332">
    <property type="entry name" value="SET DOMAIN-CONTAINING PROTEIN 5"/>
    <property type="match status" value="1"/>
</dbReference>
<name>A0A3N4HPL6_ASCIM</name>
<dbReference type="PROSITE" id="PS50280">
    <property type="entry name" value="SET"/>
    <property type="match status" value="1"/>
</dbReference>
<evidence type="ECO:0000313" key="3">
    <source>
        <dbReference type="EMBL" id="RPA75773.1"/>
    </source>
</evidence>
<protein>
    <submittedName>
        <fullName evidence="3">SET domain-containing protein</fullName>
    </submittedName>
</protein>
<feature type="region of interest" description="Disordered" evidence="1">
    <location>
        <begin position="1"/>
        <end position="33"/>
    </location>
</feature>
<dbReference type="SUPFAM" id="SSF82199">
    <property type="entry name" value="SET domain"/>
    <property type="match status" value="1"/>
</dbReference>
<dbReference type="InterPro" id="IPR001214">
    <property type="entry name" value="SET_dom"/>
</dbReference>
<dbReference type="Proteomes" id="UP000275078">
    <property type="component" value="Unassembled WGS sequence"/>
</dbReference>
<proteinExistence type="predicted"/>
<reference evidence="3 4" key="1">
    <citation type="journal article" date="2018" name="Nat. Ecol. Evol.">
        <title>Pezizomycetes genomes reveal the molecular basis of ectomycorrhizal truffle lifestyle.</title>
        <authorList>
            <person name="Murat C."/>
            <person name="Payen T."/>
            <person name="Noel B."/>
            <person name="Kuo A."/>
            <person name="Morin E."/>
            <person name="Chen J."/>
            <person name="Kohler A."/>
            <person name="Krizsan K."/>
            <person name="Balestrini R."/>
            <person name="Da Silva C."/>
            <person name="Montanini B."/>
            <person name="Hainaut M."/>
            <person name="Levati E."/>
            <person name="Barry K.W."/>
            <person name="Belfiori B."/>
            <person name="Cichocki N."/>
            <person name="Clum A."/>
            <person name="Dockter R.B."/>
            <person name="Fauchery L."/>
            <person name="Guy J."/>
            <person name="Iotti M."/>
            <person name="Le Tacon F."/>
            <person name="Lindquist E.A."/>
            <person name="Lipzen A."/>
            <person name="Malagnac F."/>
            <person name="Mello A."/>
            <person name="Molinier V."/>
            <person name="Miyauchi S."/>
            <person name="Poulain J."/>
            <person name="Riccioni C."/>
            <person name="Rubini A."/>
            <person name="Sitrit Y."/>
            <person name="Splivallo R."/>
            <person name="Traeger S."/>
            <person name="Wang M."/>
            <person name="Zifcakova L."/>
            <person name="Wipf D."/>
            <person name="Zambonelli A."/>
            <person name="Paolocci F."/>
            <person name="Nowrousian M."/>
            <person name="Ottonello S."/>
            <person name="Baldrian P."/>
            <person name="Spatafora J.W."/>
            <person name="Henrissat B."/>
            <person name="Nagy L.G."/>
            <person name="Aury J.M."/>
            <person name="Wincker P."/>
            <person name="Grigoriev I.V."/>
            <person name="Bonfante P."/>
            <person name="Martin F.M."/>
        </authorList>
    </citation>
    <scope>NUCLEOTIDE SEQUENCE [LARGE SCALE GENOMIC DNA]</scope>
    <source>
        <strain evidence="3 4">RN42</strain>
    </source>
</reference>
<dbReference type="CDD" id="cd20071">
    <property type="entry name" value="SET_SMYD"/>
    <property type="match status" value="1"/>
</dbReference>
<dbReference type="Gene3D" id="2.170.270.10">
    <property type="entry name" value="SET domain"/>
    <property type="match status" value="1"/>
</dbReference>
<dbReference type="SMART" id="SM00317">
    <property type="entry name" value="SET"/>
    <property type="match status" value="1"/>
</dbReference>
<feature type="domain" description="SET" evidence="2">
    <location>
        <begin position="51"/>
        <end position="196"/>
    </location>
</feature>
<accession>A0A3N4HPL6</accession>
<dbReference type="PANTHER" id="PTHR47332:SF2">
    <property type="entry name" value="SET-6"/>
    <property type="match status" value="1"/>
</dbReference>